<dbReference type="EMBL" id="BNBF01000014">
    <property type="protein sequence ID" value="GHG58544.1"/>
    <property type="molecule type" value="Genomic_DNA"/>
</dbReference>
<dbReference type="Proteomes" id="UP000619355">
    <property type="component" value="Unassembled WGS sequence"/>
</dbReference>
<organism evidence="1 2">
    <name type="scientific">Streptomyces capoamus</name>
    <dbReference type="NCBI Taxonomy" id="68183"/>
    <lineage>
        <taxon>Bacteria</taxon>
        <taxon>Bacillati</taxon>
        <taxon>Actinomycetota</taxon>
        <taxon>Actinomycetes</taxon>
        <taxon>Kitasatosporales</taxon>
        <taxon>Streptomycetaceae</taxon>
        <taxon>Streptomyces</taxon>
    </lineage>
</organism>
<accession>A0A919KD81</accession>
<protein>
    <submittedName>
        <fullName evidence="1">Uncharacterized protein</fullName>
    </submittedName>
</protein>
<evidence type="ECO:0000313" key="1">
    <source>
        <dbReference type="EMBL" id="GHG58544.1"/>
    </source>
</evidence>
<reference evidence="2" key="1">
    <citation type="journal article" date="2019" name="Int. J. Syst. Evol. Microbiol.">
        <title>The Global Catalogue of Microorganisms (GCM) 10K type strain sequencing project: providing services to taxonomists for standard genome sequencing and annotation.</title>
        <authorList>
            <consortium name="The Broad Institute Genomics Platform"/>
            <consortium name="The Broad Institute Genome Sequencing Center for Infectious Disease"/>
            <person name="Wu L."/>
            <person name="Ma J."/>
        </authorList>
    </citation>
    <scope>NUCLEOTIDE SEQUENCE [LARGE SCALE GENOMIC DNA]</scope>
    <source>
        <strain evidence="2">JCM 4253</strain>
    </source>
</reference>
<proteinExistence type="predicted"/>
<dbReference type="AlphaFoldDB" id="A0A919KD81"/>
<gene>
    <name evidence="1" type="ORF">GCM10018980_45900</name>
</gene>
<keyword evidence="2" id="KW-1185">Reference proteome</keyword>
<evidence type="ECO:0000313" key="2">
    <source>
        <dbReference type="Proteomes" id="UP000619355"/>
    </source>
</evidence>
<sequence>MTSGDSSYEQPVTLTVAAPGTLLAAYDTTGISDDDGEHDEADYDGGGWSYSRQALAAAGLTPGGHGTAGGLAFTWPASPAGRPDNASASGQTVLLASPADALSFVGSAVNGNQRTEATVTYTDGTTGTVDLSFTDWTVGGGGGSVQYGNEVVARTAYRNVAGADKDPVATYVFATRPYQAPAGKQIKSVTLPRDPDLHVFTLATG</sequence>
<comment type="caution">
    <text evidence="1">The sequence shown here is derived from an EMBL/GenBank/DDBJ whole genome shotgun (WGS) entry which is preliminary data.</text>
</comment>
<name>A0A919KD81_9ACTN</name>